<sequence length="47" mass="5563">MEKVKDEAIESKKYKAEKIAKDLTGMNEKDLEKMYWLMQGIKIVRNS</sequence>
<evidence type="ECO:0000313" key="2">
    <source>
        <dbReference type="Proteomes" id="UP000070422"/>
    </source>
</evidence>
<dbReference type="AlphaFoldDB" id="A0A133XX01"/>
<protein>
    <submittedName>
        <fullName evidence="1">Uncharacterized protein</fullName>
    </submittedName>
</protein>
<dbReference type="PATRIC" id="fig|87541.4.peg.1177"/>
<name>A0A133XX01_9LACT</name>
<accession>A0A133XX01</accession>
<dbReference type="RefSeq" id="WP_156423264.1">
    <property type="nucleotide sequence ID" value="NZ_KQ959317.1"/>
</dbReference>
<comment type="caution">
    <text evidence="1">The sequence shown here is derived from an EMBL/GenBank/DDBJ whole genome shotgun (WGS) entry which is preliminary data.</text>
</comment>
<dbReference type="OrthoDB" id="9952510at2"/>
<gene>
    <name evidence="1" type="ORF">HMPREF3187_01187</name>
</gene>
<reference evidence="1 2" key="1">
    <citation type="submission" date="2016-01" db="EMBL/GenBank/DDBJ databases">
        <authorList>
            <person name="Oliw E.H."/>
        </authorList>
    </citation>
    <scope>NUCLEOTIDE SEQUENCE [LARGE SCALE GENOMIC DNA]</scope>
    <source>
        <strain evidence="1 2">KA00635</strain>
    </source>
</reference>
<organism evidence="1 2">
    <name type="scientific">Aerococcus christensenii</name>
    <dbReference type="NCBI Taxonomy" id="87541"/>
    <lineage>
        <taxon>Bacteria</taxon>
        <taxon>Bacillati</taxon>
        <taxon>Bacillota</taxon>
        <taxon>Bacilli</taxon>
        <taxon>Lactobacillales</taxon>
        <taxon>Aerococcaceae</taxon>
        <taxon>Aerococcus</taxon>
    </lineage>
</organism>
<proteinExistence type="predicted"/>
<dbReference type="Proteomes" id="UP000070422">
    <property type="component" value="Unassembled WGS sequence"/>
</dbReference>
<evidence type="ECO:0000313" key="1">
    <source>
        <dbReference type="EMBL" id="KXB35454.1"/>
    </source>
</evidence>
<dbReference type="EMBL" id="LSCQ01000062">
    <property type="protein sequence ID" value="KXB35454.1"/>
    <property type="molecule type" value="Genomic_DNA"/>
</dbReference>